<gene>
    <name evidence="7" type="ORF">A3F25_00620</name>
</gene>
<evidence type="ECO:0000259" key="6">
    <source>
        <dbReference type="PROSITE" id="PS50850"/>
    </source>
</evidence>
<dbReference type="EMBL" id="MGKD01000021">
    <property type="protein sequence ID" value="OGN19308.1"/>
    <property type="molecule type" value="Genomic_DNA"/>
</dbReference>
<accession>A0A1F8G3D9</accession>
<dbReference type="GO" id="GO:0022857">
    <property type="term" value="F:transmembrane transporter activity"/>
    <property type="evidence" value="ECO:0007669"/>
    <property type="project" value="InterPro"/>
</dbReference>
<dbReference type="Gene3D" id="1.20.1250.20">
    <property type="entry name" value="MFS general substrate transporter like domains"/>
    <property type="match status" value="2"/>
</dbReference>
<comment type="caution">
    <text evidence="7">The sequence shown here is derived from an EMBL/GenBank/DDBJ whole genome shotgun (WGS) entry which is preliminary data.</text>
</comment>
<name>A0A1F8G3D9_9BACT</name>
<keyword evidence="3 5" id="KW-1133">Transmembrane helix</keyword>
<organism evidence="7 8">
    <name type="scientific">Candidatus Yanofskybacteria bacterium RIFCSPHIGHO2_12_FULL_45_19b</name>
    <dbReference type="NCBI Taxonomy" id="1802689"/>
    <lineage>
        <taxon>Bacteria</taxon>
        <taxon>Candidatus Yanofskyibacteriota</taxon>
    </lineage>
</organism>
<feature type="domain" description="Major facilitator superfamily (MFS) profile" evidence="6">
    <location>
        <begin position="205"/>
        <end position="411"/>
    </location>
</feature>
<dbReference type="InterPro" id="IPR036259">
    <property type="entry name" value="MFS_trans_sf"/>
</dbReference>
<feature type="transmembrane region" description="Helical" evidence="5">
    <location>
        <begin position="40"/>
        <end position="60"/>
    </location>
</feature>
<dbReference type="PANTHER" id="PTHR23519">
    <property type="entry name" value="AUTOPHAGY-RELATED PROTEIN 22"/>
    <property type="match status" value="1"/>
</dbReference>
<sequence length="411" mass="45827">MNKKKLFLWSLYDFANSIVFINFLLYFAQWIVVDGGLSDFWYNAIFAIATVLLFLSAPILAAFTDKHGGRKYFLNISTVGTFVSYGLAAFLAGFDNPNIFIIALLFLVGQYFYQLSFVFYNPMLEEIADTSHRARASGIGQFSNALGQVVGLLITLPLAGSRLAPLVPSVIIFFILALPMMIFFRESRQREKNVNFATIKNETIIFKKKFFTFFAFSLATPMLVAFFFFNDALITVSNNYSIYMERVFSTPDKTKSILLMAILVMSAIGGIIAGWLGDKIGTLKTLKIILFGWIVVLPAIALAPNFTIFVIFTVVSGLLIGSVWATTRAYMSTLLSSEEMGYGFSFYTIFERFATFFGPLAWGGIIWSLGIAPSSYKIAMATMSVFVIVGFIILSVWKRKSLMASSTNANI</sequence>
<dbReference type="AlphaFoldDB" id="A0A1F8G3D9"/>
<feature type="transmembrane region" description="Helical" evidence="5">
    <location>
        <begin position="7"/>
        <end position="28"/>
    </location>
</feature>
<dbReference type="InterPro" id="IPR050495">
    <property type="entry name" value="ATG22/LtaA_families"/>
</dbReference>
<dbReference type="InterPro" id="IPR011701">
    <property type="entry name" value="MFS"/>
</dbReference>
<evidence type="ECO:0000256" key="1">
    <source>
        <dbReference type="ARBA" id="ARBA00004127"/>
    </source>
</evidence>
<dbReference type="GO" id="GO:0012505">
    <property type="term" value="C:endomembrane system"/>
    <property type="evidence" value="ECO:0007669"/>
    <property type="project" value="UniProtKB-SubCell"/>
</dbReference>
<feature type="transmembrane region" description="Helical" evidence="5">
    <location>
        <begin position="352"/>
        <end position="372"/>
    </location>
</feature>
<evidence type="ECO:0000313" key="8">
    <source>
        <dbReference type="Proteomes" id="UP000177478"/>
    </source>
</evidence>
<dbReference type="STRING" id="1802689.A3F25_00620"/>
<reference evidence="7 8" key="1">
    <citation type="journal article" date="2016" name="Nat. Commun.">
        <title>Thousands of microbial genomes shed light on interconnected biogeochemical processes in an aquifer system.</title>
        <authorList>
            <person name="Anantharaman K."/>
            <person name="Brown C.T."/>
            <person name="Hug L.A."/>
            <person name="Sharon I."/>
            <person name="Castelle C.J."/>
            <person name="Probst A.J."/>
            <person name="Thomas B.C."/>
            <person name="Singh A."/>
            <person name="Wilkins M.J."/>
            <person name="Karaoz U."/>
            <person name="Brodie E.L."/>
            <person name="Williams K.H."/>
            <person name="Hubbard S.S."/>
            <person name="Banfield J.F."/>
        </authorList>
    </citation>
    <scope>NUCLEOTIDE SEQUENCE [LARGE SCALE GENOMIC DNA]</scope>
</reference>
<feature type="transmembrane region" description="Helical" evidence="5">
    <location>
        <begin position="72"/>
        <end position="93"/>
    </location>
</feature>
<dbReference type="Pfam" id="PF07690">
    <property type="entry name" value="MFS_1"/>
    <property type="match status" value="1"/>
</dbReference>
<dbReference type="PANTHER" id="PTHR23519:SF1">
    <property type="entry name" value="AUTOPHAGY-RELATED PROTEIN 22"/>
    <property type="match status" value="1"/>
</dbReference>
<evidence type="ECO:0000256" key="3">
    <source>
        <dbReference type="ARBA" id="ARBA00022989"/>
    </source>
</evidence>
<dbReference type="SUPFAM" id="SSF103473">
    <property type="entry name" value="MFS general substrate transporter"/>
    <property type="match status" value="1"/>
</dbReference>
<dbReference type="PROSITE" id="PS50850">
    <property type="entry name" value="MFS"/>
    <property type="match status" value="1"/>
</dbReference>
<comment type="subcellular location">
    <subcellularLocation>
        <location evidence="1">Endomembrane system</location>
        <topology evidence="1">Multi-pass membrane protein</topology>
    </subcellularLocation>
</comment>
<keyword evidence="2 5" id="KW-0812">Transmembrane</keyword>
<feature type="transmembrane region" description="Helical" evidence="5">
    <location>
        <begin position="166"/>
        <end position="184"/>
    </location>
</feature>
<feature type="transmembrane region" description="Helical" evidence="5">
    <location>
        <begin position="142"/>
        <end position="160"/>
    </location>
</feature>
<keyword evidence="4 5" id="KW-0472">Membrane</keyword>
<dbReference type="InterPro" id="IPR020846">
    <property type="entry name" value="MFS_dom"/>
</dbReference>
<evidence type="ECO:0000313" key="7">
    <source>
        <dbReference type="EMBL" id="OGN19308.1"/>
    </source>
</evidence>
<evidence type="ECO:0000256" key="2">
    <source>
        <dbReference type="ARBA" id="ARBA00022692"/>
    </source>
</evidence>
<evidence type="ECO:0000256" key="5">
    <source>
        <dbReference type="SAM" id="Phobius"/>
    </source>
</evidence>
<feature type="transmembrane region" description="Helical" evidence="5">
    <location>
        <begin position="99"/>
        <end position="121"/>
    </location>
</feature>
<feature type="transmembrane region" description="Helical" evidence="5">
    <location>
        <begin position="257"/>
        <end position="276"/>
    </location>
</feature>
<protein>
    <recommendedName>
        <fullName evidence="6">Major facilitator superfamily (MFS) profile domain-containing protein</fullName>
    </recommendedName>
</protein>
<dbReference type="Proteomes" id="UP000177478">
    <property type="component" value="Unassembled WGS sequence"/>
</dbReference>
<feature type="transmembrane region" description="Helical" evidence="5">
    <location>
        <begin position="210"/>
        <end position="229"/>
    </location>
</feature>
<proteinExistence type="predicted"/>
<feature type="transmembrane region" description="Helical" evidence="5">
    <location>
        <begin position="288"/>
        <end position="304"/>
    </location>
</feature>
<evidence type="ECO:0000256" key="4">
    <source>
        <dbReference type="ARBA" id="ARBA00023136"/>
    </source>
</evidence>
<feature type="transmembrane region" description="Helical" evidence="5">
    <location>
        <begin position="378"/>
        <end position="397"/>
    </location>
</feature>